<evidence type="ECO:0000256" key="1">
    <source>
        <dbReference type="ARBA" id="ARBA00022603"/>
    </source>
</evidence>
<comment type="caution">
    <text evidence="5">The sequence shown here is derived from an EMBL/GenBank/DDBJ whole genome shotgun (WGS) entry which is preliminary data.</text>
</comment>
<dbReference type="OrthoDB" id="9811000at2"/>
<evidence type="ECO:0000313" key="5">
    <source>
        <dbReference type="EMBL" id="TWI72270.1"/>
    </source>
</evidence>
<keyword evidence="6" id="KW-1185">Reference proteome</keyword>
<evidence type="ECO:0000313" key="6">
    <source>
        <dbReference type="Proteomes" id="UP000318307"/>
    </source>
</evidence>
<keyword evidence="3" id="KW-0949">S-adenosyl-L-methionine</keyword>
<dbReference type="Proteomes" id="UP000318307">
    <property type="component" value="Unassembled WGS sequence"/>
</dbReference>
<accession>A0A562RV58</accession>
<name>A0A562RV58_9BACT</name>
<evidence type="ECO:0000256" key="2">
    <source>
        <dbReference type="ARBA" id="ARBA00022679"/>
    </source>
</evidence>
<keyword evidence="1 5" id="KW-0489">Methyltransferase</keyword>
<keyword evidence="2 5" id="KW-0808">Transferase</keyword>
<reference evidence="5 6" key="1">
    <citation type="submission" date="2019-07" db="EMBL/GenBank/DDBJ databases">
        <title>Genome sequencing of 100 strains of the haloalkaliphilic chemolithoautotrophic sulfur-oxidizing bacterium Thioalkalivibrio.</title>
        <authorList>
            <person name="Muyzer G."/>
        </authorList>
    </citation>
    <scope>NUCLEOTIDE SEQUENCE [LARGE SCALE GENOMIC DNA]</scope>
    <source>
        <strain evidence="5 6">ASO4-4</strain>
    </source>
</reference>
<feature type="domain" description="Methyltransferase" evidence="4">
    <location>
        <begin position="48"/>
        <end position="136"/>
    </location>
</feature>
<dbReference type="GO" id="GO:0032259">
    <property type="term" value="P:methylation"/>
    <property type="evidence" value="ECO:0007669"/>
    <property type="project" value="UniProtKB-KW"/>
</dbReference>
<organism evidence="5 6">
    <name type="scientific">Desulfobotulus alkaliphilus</name>
    <dbReference type="NCBI Taxonomy" id="622671"/>
    <lineage>
        <taxon>Bacteria</taxon>
        <taxon>Pseudomonadati</taxon>
        <taxon>Thermodesulfobacteriota</taxon>
        <taxon>Desulfobacteria</taxon>
        <taxon>Desulfobacterales</taxon>
        <taxon>Desulfobacteraceae</taxon>
        <taxon>Desulfobotulus</taxon>
    </lineage>
</organism>
<dbReference type="EMBL" id="VLLC01000011">
    <property type="protein sequence ID" value="TWI72270.1"/>
    <property type="molecule type" value="Genomic_DNA"/>
</dbReference>
<dbReference type="CDD" id="cd02440">
    <property type="entry name" value="AdoMet_MTases"/>
    <property type="match status" value="1"/>
</dbReference>
<evidence type="ECO:0000259" key="4">
    <source>
        <dbReference type="Pfam" id="PF13649"/>
    </source>
</evidence>
<dbReference type="AlphaFoldDB" id="A0A562RV58"/>
<protein>
    <submittedName>
        <fullName evidence="5">Methyltransferase family protein</fullName>
    </submittedName>
</protein>
<dbReference type="PANTHER" id="PTHR43464">
    <property type="entry name" value="METHYLTRANSFERASE"/>
    <property type="match status" value="1"/>
</dbReference>
<dbReference type="Pfam" id="PF13649">
    <property type="entry name" value="Methyltransf_25"/>
    <property type="match status" value="1"/>
</dbReference>
<dbReference type="InterPro" id="IPR029063">
    <property type="entry name" value="SAM-dependent_MTases_sf"/>
</dbReference>
<dbReference type="Gene3D" id="3.40.50.150">
    <property type="entry name" value="Vaccinia Virus protein VP39"/>
    <property type="match status" value="1"/>
</dbReference>
<dbReference type="SUPFAM" id="SSF53335">
    <property type="entry name" value="S-adenosyl-L-methionine-dependent methyltransferases"/>
    <property type="match status" value="1"/>
</dbReference>
<dbReference type="PANTHER" id="PTHR43464:SF19">
    <property type="entry name" value="UBIQUINONE BIOSYNTHESIS O-METHYLTRANSFERASE, MITOCHONDRIAL"/>
    <property type="match status" value="1"/>
</dbReference>
<gene>
    <name evidence="5" type="ORF">LZ24_01678</name>
</gene>
<dbReference type="Gene3D" id="2.20.130.10">
    <property type="entry name" value="CAC2371-like domains"/>
    <property type="match status" value="1"/>
</dbReference>
<sequence length="249" mass="28174">MEDTCRLYTDLAWLWPMWGEAATEYAPYCQYVTAQIRRHAKGPVHTLLDIGCGGGKNVFNLKREFRVTGLDLSPAMLAQAGELNPECVFVHGDMRTARLGKTFDAILMDDAISHMNCSKDFEAAFRTAFAHLNPGGVLVVTPDVMTETFRQNRTTVTPVLQGSLDLVIIENVNDPDPSDGQYETTILYLIREQGRLRIETDHWTMGIFPRETWKQVLRETGFHVHEGLYCHGDDEYTVFTCVKDFASSM</sequence>
<proteinExistence type="predicted"/>
<dbReference type="GO" id="GO:0008168">
    <property type="term" value="F:methyltransferase activity"/>
    <property type="evidence" value="ECO:0007669"/>
    <property type="project" value="UniProtKB-KW"/>
</dbReference>
<dbReference type="InterPro" id="IPR041698">
    <property type="entry name" value="Methyltransf_25"/>
</dbReference>
<evidence type="ECO:0000256" key="3">
    <source>
        <dbReference type="ARBA" id="ARBA00022691"/>
    </source>
</evidence>
<dbReference type="RefSeq" id="WP_144684437.1">
    <property type="nucleotide sequence ID" value="NZ_VLLC01000011.1"/>
</dbReference>